<evidence type="ECO:0000313" key="5">
    <source>
        <dbReference type="Proteomes" id="UP001211907"/>
    </source>
</evidence>
<dbReference type="EMBL" id="JADGJH010000200">
    <property type="protein sequence ID" value="KAJ3134088.1"/>
    <property type="molecule type" value="Genomic_DNA"/>
</dbReference>
<sequence>MSQINQDLEDCIAQLRNCFGKLTESNAETLNLRNELARRDAQIKGLATHLANTESRLAQAERAAAKLELFKNTVLAQLQNETETDGSEIDANEPNYGTVSPVFATTRNNDISNLGQAESIDMLMAGIGFHNKQTVASYNNNNNIVSSLPSLPPSRSLPHDLTVANSRDKSIPAASTENNNNNVNDHKNNSNNNNRNSVGDITLDMTTRLFQSKSSPISNIAFERSVSVRSSQTPSSSTTTTSAMVASNTNGNSSSNRNAPTVTFAIKKTAAGIDSSSHPNPNGSSANGSNNKNRGFYSNGSSNIGNGAHSGGAGAGLGSVDGREFFKLARAQLSYDDFTNLLSNVKAYNARDQSRQRTVENLQSLLSKDLFE</sequence>
<evidence type="ECO:0000313" key="4">
    <source>
        <dbReference type="EMBL" id="KAJ3134088.1"/>
    </source>
</evidence>
<evidence type="ECO:0000256" key="2">
    <source>
        <dbReference type="SAM" id="MobiDB-lite"/>
    </source>
</evidence>
<accession>A0AAD5T6N1</accession>
<feature type="region of interest" description="Disordered" evidence="2">
    <location>
        <begin position="225"/>
        <end position="259"/>
    </location>
</feature>
<feature type="compositionally biased region" description="Low complexity" evidence="2">
    <location>
        <begin position="178"/>
        <end position="196"/>
    </location>
</feature>
<feature type="coiled-coil region" evidence="1">
    <location>
        <begin position="43"/>
        <end position="70"/>
    </location>
</feature>
<feature type="region of interest" description="Disordered" evidence="2">
    <location>
        <begin position="272"/>
        <end position="302"/>
    </location>
</feature>
<feature type="compositionally biased region" description="Low complexity" evidence="2">
    <location>
        <begin position="275"/>
        <end position="302"/>
    </location>
</feature>
<dbReference type="InterPro" id="IPR058935">
    <property type="entry name" value="At4g15545-like_C"/>
</dbReference>
<organism evidence="4 5">
    <name type="scientific">Physocladia obscura</name>
    <dbReference type="NCBI Taxonomy" id="109957"/>
    <lineage>
        <taxon>Eukaryota</taxon>
        <taxon>Fungi</taxon>
        <taxon>Fungi incertae sedis</taxon>
        <taxon>Chytridiomycota</taxon>
        <taxon>Chytridiomycota incertae sedis</taxon>
        <taxon>Chytridiomycetes</taxon>
        <taxon>Chytridiales</taxon>
        <taxon>Chytriomycetaceae</taxon>
        <taxon>Physocladia</taxon>
    </lineage>
</organism>
<keyword evidence="1" id="KW-0175">Coiled coil</keyword>
<proteinExistence type="predicted"/>
<feature type="domain" description="At4g15545-like C-terminal" evidence="3">
    <location>
        <begin position="319"/>
        <end position="368"/>
    </location>
</feature>
<feature type="non-terminal residue" evidence="4">
    <location>
        <position position="372"/>
    </location>
</feature>
<dbReference type="AlphaFoldDB" id="A0AAD5T6N1"/>
<name>A0AAD5T6N1_9FUNG</name>
<dbReference type="PANTHER" id="PTHR47383:SF8">
    <property type="entry name" value="OS01G0768300 PROTEIN"/>
    <property type="match status" value="1"/>
</dbReference>
<gene>
    <name evidence="4" type="ORF">HK100_003888</name>
</gene>
<protein>
    <recommendedName>
        <fullName evidence="3">At4g15545-like C-terminal domain-containing protein</fullName>
    </recommendedName>
</protein>
<dbReference type="InterPro" id="IPR058936">
    <property type="entry name" value="At4g15545-like"/>
</dbReference>
<dbReference type="Proteomes" id="UP001211907">
    <property type="component" value="Unassembled WGS sequence"/>
</dbReference>
<dbReference type="PANTHER" id="PTHR47383">
    <property type="entry name" value="OS03G0659800 PROTEIN"/>
    <property type="match status" value="1"/>
</dbReference>
<dbReference type="Pfam" id="PF25972">
    <property type="entry name" value="At4g15545_C"/>
    <property type="match status" value="1"/>
</dbReference>
<feature type="region of interest" description="Disordered" evidence="2">
    <location>
        <begin position="171"/>
        <end position="199"/>
    </location>
</feature>
<comment type="caution">
    <text evidence="4">The sequence shown here is derived from an EMBL/GenBank/DDBJ whole genome shotgun (WGS) entry which is preliminary data.</text>
</comment>
<feature type="compositionally biased region" description="Low complexity" evidence="2">
    <location>
        <begin position="225"/>
        <end position="258"/>
    </location>
</feature>
<keyword evidence="5" id="KW-1185">Reference proteome</keyword>
<evidence type="ECO:0000256" key="1">
    <source>
        <dbReference type="SAM" id="Coils"/>
    </source>
</evidence>
<reference evidence="4" key="1">
    <citation type="submission" date="2020-05" db="EMBL/GenBank/DDBJ databases">
        <title>Phylogenomic resolution of chytrid fungi.</title>
        <authorList>
            <person name="Stajich J.E."/>
            <person name="Amses K."/>
            <person name="Simmons R."/>
            <person name="Seto K."/>
            <person name="Myers J."/>
            <person name="Bonds A."/>
            <person name="Quandt C.A."/>
            <person name="Barry K."/>
            <person name="Liu P."/>
            <person name="Grigoriev I."/>
            <person name="Longcore J.E."/>
            <person name="James T.Y."/>
        </authorList>
    </citation>
    <scope>NUCLEOTIDE SEQUENCE</scope>
    <source>
        <strain evidence="4">JEL0513</strain>
    </source>
</reference>
<evidence type="ECO:0000259" key="3">
    <source>
        <dbReference type="Pfam" id="PF25972"/>
    </source>
</evidence>